<name>A0A1B0ZF82_9MICO</name>
<evidence type="ECO:0000313" key="4">
    <source>
        <dbReference type="Proteomes" id="UP000092596"/>
    </source>
</evidence>
<gene>
    <name evidence="2" type="ORF">DAD186_00460</name>
    <name evidence="3" type="ORF">FOB48_00710</name>
</gene>
<organism evidence="2 4">
    <name type="scientific">Dermabacter vaginalis</name>
    <dbReference type="NCBI Taxonomy" id="1630135"/>
    <lineage>
        <taxon>Bacteria</taxon>
        <taxon>Bacillati</taxon>
        <taxon>Actinomycetota</taxon>
        <taxon>Actinomycetes</taxon>
        <taxon>Micrococcales</taxon>
        <taxon>Dermabacteraceae</taxon>
        <taxon>Dermabacter</taxon>
    </lineage>
</organism>
<reference evidence="2 4" key="1">
    <citation type="submission" date="2015-06" db="EMBL/GenBank/DDBJ databases">
        <title>Investigation of pathophysiology for high-risk pregnancy and development of treatment modality based on it.</title>
        <authorList>
            <person name="Kim B.-C."/>
            <person name="Lim S."/>
        </authorList>
    </citation>
    <scope>NUCLEOTIDE SEQUENCE [LARGE SCALE GENOMIC DNA]</scope>
    <source>
        <strain evidence="2 4">AD1-86</strain>
    </source>
</reference>
<dbReference type="AlphaFoldDB" id="A0A1B0ZF82"/>
<feature type="region of interest" description="Disordered" evidence="1">
    <location>
        <begin position="14"/>
        <end position="42"/>
    </location>
</feature>
<evidence type="ECO:0008006" key="6">
    <source>
        <dbReference type="Google" id="ProtNLM"/>
    </source>
</evidence>
<evidence type="ECO:0000313" key="5">
    <source>
        <dbReference type="Proteomes" id="UP000323865"/>
    </source>
</evidence>
<dbReference type="RefSeq" id="WP_065247011.1">
    <property type="nucleotide sequence ID" value="NZ_CP012117.1"/>
</dbReference>
<proteinExistence type="predicted"/>
<protein>
    <recommendedName>
        <fullName evidence="6">WXG100 family type VII secretion target</fullName>
    </recommendedName>
</protein>
<accession>A0A1B0ZF82</accession>
<evidence type="ECO:0000256" key="1">
    <source>
        <dbReference type="SAM" id="MobiDB-lite"/>
    </source>
</evidence>
<reference evidence="3 5" key="2">
    <citation type="submission" date="2019-09" db="EMBL/GenBank/DDBJ databases">
        <title>FDA dAtabase for Regulatory Grade micrObial Sequences (FDA-ARGOS): Supporting development and validation of Infectious Disease Dx tests.</title>
        <authorList>
            <person name="Sciortino C."/>
            <person name="Tallon L."/>
            <person name="Sadzewicz L."/>
            <person name="Vavikolanu K."/>
            <person name="Mehta A."/>
            <person name="Aluvathingal J."/>
            <person name="Nadendla S."/>
            <person name="Nandy P."/>
            <person name="Geyer C."/>
            <person name="Yan Y."/>
            <person name="Sichtig H."/>
        </authorList>
    </citation>
    <scope>NUCLEOTIDE SEQUENCE [LARGE SCALE GENOMIC DNA]</scope>
    <source>
        <strain evidence="3 5">FDAARGOS_640</strain>
    </source>
</reference>
<dbReference type="Proteomes" id="UP000092596">
    <property type="component" value="Chromosome"/>
</dbReference>
<dbReference type="KEGG" id="dva:DAD186_00460"/>
<sequence length="112" mass="11583">MHYDIDDRAAQATISQTAGTVSEIESADTNLKDDASSLGGRLTHSPKTAAALTGDVATAFEAAGEALVGMVNNNLQSSSDAVKSYIDGDNQMCTLADAGRQQAYVTDMPGIN</sequence>
<evidence type="ECO:0000313" key="3">
    <source>
        <dbReference type="EMBL" id="QEU10975.1"/>
    </source>
</evidence>
<keyword evidence="5" id="KW-1185">Reference proteome</keyword>
<dbReference type="STRING" id="1630135.DAD186_00460"/>
<dbReference type="EMBL" id="CP044108">
    <property type="protein sequence ID" value="QEU10975.1"/>
    <property type="molecule type" value="Genomic_DNA"/>
</dbReference>
<dbReference type="EMBL" id="CP012117">
    <property type="protein sequence ID" value="ANP26605.1"/>
    <property type="molecule type" value="Genomic_DNA"/>
</dbReference>
<evidence type="ECO:0000313" key="2">
    <source>
        <dbReference type="EMBL" id="ANP26605.1"/>
    </source>
</evidence>
<dbReference type="Proteomes" id="UP000323865">
    <property type="component" value="Chromosome"/>
</dbReference>